<dbReference type="PROSITE" id="PS50969">
    <property type="entry name" value="FCP1"/>
    <property type="match status" value="1"/>
</dbReference>
<organism evidence="3 4">
    <name type="scientific">Sesamum angolense</name>
    <dbReference type="NCBI Taxonomy" id="2727404"/>
    <lineage>
        <taxon>Eukaryota</taxon>
        <taxon>Viridiplantae</taxon>
        <taxon>Streptophyta</taxon>
        <taxon>Embryophyta</taxon>
        <taxon>Tracheophyta</taxon>
        <taxon>Spermatophyta</taxon>
        <taxon>Magnoliopsida</taxon>
        <taxon>eudicotyledons</taxon>
        <taxon>Gunneridae</taxon>
        <taxon>Pentapetalae</taxon>
        <taxon>asterids</taxon>
        <taxon>lamiids</taxon>
        <taxon>Lamiales</taxon>
        <taxon>Pedaliaceae</taxon>
        <taxon>Sesamum</taxon>
    </lineage>
</organism>
<feature type="domain" description="FCP1 homology" evidence="2">
    <location>
        <begin position="396"/>
        <end position="577"/>
    </location>
</feature>
<dbReference type="EMBL" id="JACGWL010000010">
    <property type="protein sequence ID" value="KAK4393192.1"/>
    <property type="molecule type" value="Genomic_DNA"/>
</dbReference>
<gene>
    <name evidence="3" type="ORF">Sango_1790000</name>
</gene>
<dbReference type="Pfam" id="PF03031">
    <property type="entry name" value="NIF"/>
    <property type="match status" value="1"/>
</dbReference>
<feature type="compositionally biased region" description="Basic residues" evidence="1">
    <location>
        <begin position="73"/>
        <end position="84"/>
    </location>
</feature>
<feature type="compositionally biased region" description="Basic residues" evidence="1">
    <location>
        <begin position="154"/>
        <end position="166"/>
    </location>
</feature>
<evidence type="ECO:0000259" key="2">
    <source>
        <dbReference type="PROSITE" id="PS50969"/>
    </source>
</evidence>
<dbReference type="Gene3D" id="3.40.50.1000">
    <property type="entry name" value="HAD superfamily/HAD-like"/>
    <property type="match status" value="1"/>
</dbReference>
<dbReference type="InterPro" id="IPR023214">
    <property type="entry name" value="HAD_sf"/>
</dbReference>
<sequence>MSGSEARGPYLSQYKINAYALRRPLRVPLPKLDPECRIPFNLVFSTHGNFVLVSIAYDSELLQNSAGGSSKSNPRRRKKRRAKKAAMEKNGPQIMDQMHGNLEASNDTRDFKLFSNEAEKNLRETDLSVQPLAECPTTAAGSAENLSMVSTEIKKKKRRKKVKKKGKIEDEVQSLDQTKMDTGLTENPVEGNANDKRKRRGKRTKKTAKRKDEIQSMGQEDSMLTLHLSDGSHGGVVDDKIMNNEGTAQESEISVRKESSSSDLMQDKGNLLDLCKDEQTVSLPDVVEASSNKVTSELVDESSAPMLRPMEVEEELFPRESQLSSHANQMAGEVGKFDNGNNEVEIIVYQGKCSDESRSVISTCDVGALHLSSPDVLEAECFSQDLRLYPRIAPIASIKRKLLVLDVNGLLAHIVMPAPKDCRGDVHILGRAIFKRPFCDDFLKFCFQNFDVGVWSSRSKRIIDRVVEYLLGDLKDNLLFCWDMFHSTQTGFKTLENSHKPLVFKELRKIWETDDPTLPWKKGDYNESNTLLLDDSPYKALLNPLHTAIFPNSYHYEDKNDNSLGPGGDLRVYLEGLLTSEDIRKYVEQHPFGQSAINETNLSWGFYSGVLQTMSNQLENNTPSSLPTLS</sequence>
<reference evidence="3" key="1">
    <citation type="submission" date="2020-06" db="EMBL/GenBank/DDBJ databases">
        <authorList>
            <person name="Li T."/>
            <person name="Hu X."/>
            <person name="Zhang T."/>
            <person name="Song X."/>
            <person name="Zhang H."/>
            <person name="Dai N."/>
            <person name="Sheng W."/>
            <person name="Hou X."/>
            <person name="Wei L."/>
        </authorList>
    </citation>
    <scope>NUCLEOTIDE SEQUENCE</scope>
    <source>
        <strain evidence="3">K16</strain>
        <tissue evidence="3">Leaf</tissue>
    </source>
</reference>
<evidence type="ECO:0000256" key="1">
    <source>
        <dbReference type="SAM" id="MobiDB-lite"/>
    </source>
</evidence>
<dbReference type="InterPro" id="IPR050365">
    <property type="entry name" value="TIM50"/>
</dbReference>
<dbReference type="FunFam" id="3.40.50.1000:FF:000257">
    <property type="entry name" value="Haloacid dehalogenase-like hydrolase (HAD) superfamily protein"/>
    <property type="match status" value="1"/>
</dbReference>
<feature type="region of interest" description="Disordered" evidence="1">
    <location>
        <begin position="150"/>
        <end position="236"/>
    </location>
</feature>
<dbReference type="AlphaFoldDB" id="A0AAE1WH84"/>
<dbReference type="PANTHER" id="PTHR12210">
    <property type="entry name" value="DULLARD PROTEIN PHOSPHATASE"/>
    <property type="match status" value="1"/>
</dbReference>
<comment type="caution">
    <text evidence="3">The sequence shown here is derived from an EMBL/GenBank/DDBJ whole genome shotgun (WGS) entry which is preliminary data.</text>
</comment>
<dbReference type="InterPro" id="IPR004274">
    <property type="entry name" value="FCP1_dom"/>
</dbReference>
<reference evidence="3" key="2">
    <citation type="journal article" date="2024" name="Plant">
        <title>Genomic evolution and insights into agronomic trait innovations of Sesamum species.</title>
        <authorList>
            <person name="Miao H."/>
            <person name="Wang L."/>
            <person name="Qu L."/>
            <person name="Liu H."/>
            <person name="Sun Y."/>
            <person name="Le M."/>
            <person name="Wang Q."/>
            <person name="Wei S."/>
            <person name="Zheng Y."/>
            <person name="Lin W."/>
            <person name="Duan Y."/>
            <person name="Cao H."/>
            <person name="Xiong S."/>
            <person name="Wang X."/>
            <person name="Wei L."/>
            <person name="Li C."/>
            <person name="Ma Q."/>
            <person name="Ju M."/>
            <person name="Zhao R."/>
            <person name="Li G."/>
            <person name="Mu C."/>
            <person name="Tian Q."/>
            <person name="Mei H."/>
            <person name="Zhang T."/>
            <person name="Gao T."/>
            <person name="Zhang H."/>
        </authorList>
    </citation>
    <scope>NUCLEOTIDE SEQUENCE</scope>
    <source>
        <strain evidence="3">K16</strain>
    </source>
</reference>
<dbReference type="InterPro" id="IPR036412">
    <property type="entry name" value="HAD-like_sf"/>
</dbReference>
<name>A0AAE1WH84_9LAMI</name>
<evidence type="ECO:0000313" key="3">
    <source>
        <dbReference type="EMBL" id="KAK4393192.1"/>
    </source>
</evidence>
<proteinExistence type="predicted"/>
<feature type="compositionally biased region" description="Basic residues" evidence="1">
    <location>
        <begin position="196"/>
        <end position="209"/>
    </location>
</feature>
<keyword evidence="4" id="KW-1185">Reference proteome</keyword>
<dbReference type="Proteomes" id="UP001289374">
    <property type="component" value="Unassembled WGS sequence"/>
</dbReference>
<feature type="region of interest" description="Disordered" evidence="1">
    <location>
        <begin position="64"/>
        <end position="88"/>
    </location>
</feature>
<evidence type="ECO:0000313" key="4">
    <source>
        <dbReference type="Proteomes" id="UP001289374"/>
    </source>
</evidence>
<accession>A0AAE1WH84</accession>
<dbReference type="SMART" id="SM00577">
    <property type="entry name" value="CPDc"/>
    <property type="match status" value="1"/>
</dbReference>
<protein>
    <recommendedName>
        <fullName evidence="2">FCP1 homology domain-containing protein</fullName>
    </recommendedName>
</protein>
<dbReference type="SUPFAM" id="SSF56784">
    <property type="entry name" value="HAD-like"/>
    <property type="match status" value="1"/>
</dbReference>
<feature type="region of interest" description="Disordered" evidence="1">
    <location>
        <begin position="245"/>
        <end position="264"/>
    </location>
</feature>